<dbReference type="PANTHER" id="PTHR10192">
    <property type="entry name" value="MOLYBDOPTERIN BIOSYNTHESIS PROTEIN"/>
    <property type="match status" value="1"/>
</dbReference>
<dbReference type="Proteomes" id="UP000715965">
    <property type="component" value="Unassembled WGS sequence"/>
</dbReference>
<dbReference type="PANTHER" id="PTHR10192:SF5">
    <property type="entry name" value="GEPHYRIN"/>
    <property type="match status" value="1"/>
</dbReference>
<dbReference type="NCBIfam" id="NF045515">
    <property type="entry name" value="Glp_gephyrin"/>
    <property type="match status" value="1"/>
</dbReference>
<dbReference type="EMBL" id="JADDOJ010000125">
    <property type="protein sequence ID" value="MBE7942703.1"/>
    <property type="molecule type" value="Genomic_DNA"/>
</dbReference>
<gene>
    <name evidence="8" type="ORF">IM725_19210</name>
</gene>
<dbReference type="NCBIfam" id="TIGR00177">
    <property type="entry name" value="molyb_syn"/>
    <property type="match status" value="1"/>
</dbReference>
<dbReference type="Pfam" id="PF00994">
    <property type="entry name" value="MoCF_biosynth"/>
    <property type="match status" value="1"/>
</dbReference>
<dbReference type="Gene3D" id="3.90.105.10">
    <property type="entry name" value="Molybdopterin biosynthesis moea protein, domain 2"/>
    <property type="match status" value="1"/>
</dbReference>
<name>A0ABR9SK23_9BURK</name>
<comment type="caution">
    <text evidence="8">The sequence shown here is derived from an EMBL/GenBank/DDBJ whole genome shotgun (WGS) entry which is preliminary data.</text>
</comment>
<dbReference type="Gene3D" id="3.40.980.10">
    <property type="entry name" value="MoaB/Mog-like domain"/>
    <property type="match status" value="1"/>
</dbReference>
<keyword evidence="6" id="KW-0500">Molybdenum</keyword>
<dbReference type="SUPFAM" id="SSF53218">
    <property type="entry name" value="Molybdenum cofactor biosynthesis proteins"/>
    <property type="match status" value="1"/>
</dbReference>
<dbReference type="InterPro" id="IPR036425">
    <property type="entry name" value="MoaB/Mog-like_dom_sf"/>
</dbReference>
<evidence type="ECO:0000256" key="3">
    <source>
        <dbReference type="ARBA" id="ARBA00010763"/>
    </source>
</evidence>
<evidence type="ECO:0000256" key="2">
    <source>
        <dbReference type="ARBA" id="ARBA00005046"/>
    </source>
</evidence>
<dbReference type="InterPro" id="IPR005110">
    <property type="entry name" value="MoeA_linker/N"/>
</dbReference>
<comment type="catalytic activity">
    <reaction evidence="5">
        <text>adenylyl-molybdopterin + molybdate = Mo-molybdopterin + AMP + H(+)</text>
        <dbReference type="Rhea" id="RHEA:35047"/>
        <dbReference type="ChEBI" id="CHEBI:15378"/>
        <dbReference type="ChEBI" id="CHEBI:36264"/>
        <dbReference type="ChEBI" id="CHEBI:62727"/>
        <dbReference type="ChEBI" id="CHEBI:71302"/>
        <dbReference type="ChEBI" id="CHEBI:456215"/>
        <dbReference type="EC" id="2.10.1.1"/>
    </reaction>
</comment>
<comment type="similarity">
    <text evidence="3 6">Belongs to the MoeA family.</text>
</comment>
<dbReference type="SUPFAM" id="SSF63882">
    <property type="entry name" value="MoeA N-terminal region -like"/>
    <property type="match status" value="1"/>
</dbReference>
<keyword evidence="6" id="KW-0460">Magnesium</keyword>
<dbReference type="InterPro" id="IPR038987">
    <property type="entry name" value="MoeA-like"/>
</dbReference>
<dbReference type="RefSeq" id="WP_193782251.1">
    <property type="nucleotide sequence ID" value="NZ_JADDOJ010000125.1"/>
</dbReference>
<dbReference type="InterPro" id="IPR036688">
    <property type="entry name" value="MoeA_C_domain_IV_sf"/>
</dbReference>
<evidence type="ECO:0000313" key="9">
    <source>
        <dbReference type="Proteomes" id="UP000715965"/>
    </source>
</evidence>
<organism evidence="8 9">
    <name type="scientific">Ramlibacter aquaticus</name>
    <dbReference type="NCBI Taxonomy" id="2780094"/>
    <lineage>
        <taxon>Bacteria</taxon>
        <taxon>Pseudomonadati</taxon>
        <taxon>Pseudomonadota</taxon>
        <taxon>Betaproteobacteria</taxon>
        <taxon>Burkholderiales</taxon>
        <taxon>Comamonadaceae</taxon>
        <taxon>Ramlibacter</taxon>
    </lineage>
</organism>
<dbReference type="Gene3D" id="2.170.190.11">
    <property type="entry name" value="Molybdopterin biosynthesis moea protein, domain 3"/>
    <property type="match status" value="1"/>
</dbReference>
<dbReference type="SMART" id="SM00852">
    <property type="entry name" value="MoCF_biosynth"/>
    <property type="match status" value="1"/>
</dbReference>
<dbReference type="InterPro" id="IPR036135">
    <property type="entry name" value="MoeA_linker/N_sf"/>
</dbReference>
<keyword evidence="9" id="KW-1185">Reference proteome</keyword>
<comment type="function">
    <text evidence="1 6">Catalyzes the insertion of molybdate into adenylated molybdopterin with the concomitant release of AMP.</text>
</comment>
<keyword evidence="4 6" id="KW-0501">Molybdenum cofactor biosynthesis</keyword>
<proteinExistence type="inferred from homology"/>
<keyword evidence="6" id="KW-0808">Transferase</keyword>
<dbReference type="CDD" id="cd00887">
    <property type="entry name" value="MoeA"/>
    <property type="match status" value="1"/>
</dbReference>
<evidence type="ECO:0000259" key="7">
    <source>
        <dbReference type="SMART" id="SM00852"/>
    </source>
</evidence>
<dbReference type="SUPFAM" id="SSF63867">
    <property type="entry name" value="MoeA C-terminal domain-like"/>
    <property type="match status" value="1"/>
</dbReference>
<feature type="domain" description="MoaB/Mog" evidence="7">
    <location>
        <begin position="180"/>
        <end position="321"/>
    </location>
</feature>
<dbReference type="Gene3D" id="2.40.340.10">
    <property type="entry name" value="MoeA, C-terminal, domain IV"/>
    <property type="match status" value="1"/>
</dbReference>
<evidence type="ECO:0000256" key="5">
    <source>
        <dbReference type="ARBA" id="ARBA00047317"/>
    </source>
</evidence>
<keyword evidence="6" id="KW-0479">Metal-binding</keyword>
<dbReference type="InterPro" id="IPR005111">
    <property type="entry name" value="MoeA_C_domain_IV"/>
</dbReference>
<evidence type="ECO:0000256" key="6">
    <source>
        <dbReference type="RuleBase" id="RU365090"/>
    </source>
</evidence>
<comment type="cofactor">
    <cofactor evidence="6">
        <name>Mg(2+)</name>
        <dbReference type="ChEBI" id="CHEBI:18420"/>
    </cofactor>
</comment>
<dbReference type="Pfam" id="PF03453">
    <property type="entry name" value="MoeA_N"/>
    <property type="match status" value="1"/>
</dbReference>
<dbReference type="InterPro" id="IPR001453">
    <property type="entry name" value="MoaB/Mog_dom"/>
</dbReference>
<evidence type="ECO:0000256" key="1">
    <source>
        <dbReference type="ARBA" id="ARBA00002901"/>
    </source>
</evidence>
<protein>
    <recommendedName>
        <fullName evidence="6">Molybdopterin molybdenumtransferase</fullName>
        <ecNumber evidence="6">2.10.1.1</ecNumber>
    </recommendedName>
</protein>
<dbReference type="Pfam" id="PF03454">
    <property type="entry name" value="MoeA_C"/>
    <property type="match status" value="1"/>
</dbReference>
<evidence type="ECO:0000313" key="8">
    <source>
        <dbReference type="EMBL" id="MBE7942703.1"/>
    </source>
</evidence>
<dbReference type="EC" id="2.10.1.1" evidence="6"/>
<comment type="pathway">
    <text evidence="2 6">Cofactor biosynthesis; molybdopterin biosynthesis.</text>
</comment>
<reference evidence="8 9" key="1">
    <citation type="submission" date="2020-10" db="EMBL/GenBank/DDBJ databases">
        <title>Draft genome of Ramlibacter aquaticus LMG 30558.</title>
        <authorList>
            <person name="Props R."/>
        </authorList>
    </citation>
    <scope>NUCLEOTIDE SEQUENCE [LARGE SCALE GENOMIC DNA]</scope>
    <source>
        <strain evidence="8 9">LMG 30558</strain>
    </source>
</reference>
<sequence length="406" mass="43072">MKPALRSLDDALAELLGFAAPLAGSESVSTFEADGRVLARDCVSPLQIPPQDNSAMDGYAVRCGEIPDEGVVLPVSQRIPAGSEAQPLAPGSAARIFTGAPVPPGADAIVMQEDTEPAGDQQVRVLRVPASGQWIRRSGEDVTRGRVVLAAGDRLGPAQLGLAAGIGLAQLDVARRPRVALFSTGDELVMPGTVAPQDMRPGSIYNSNRFFLRTLLQRLGCEVNDFGVVPDRFEATQAAIREAARDSDLILTSGGVSVGEEDHVKPAVQSLGTLDLWQIAIKPGKPFAYGRVGDAHFMGLPGNPVSSFITYLLLVRPFLLKLQGATDLTPRPVSLPAHFAWPKADRRREFLRVRRNAAGGLDLFPNQSSGVLTSMVWGDGLVDNPAGRTIAHGDSVQFIGLAELLA</sequence>
<accession>A0ABR9SK23</accession>
<evidence type="ECO:0000256" key="4">
    <source>
        <dbReference type="ARBA" id="ARBA00023150"/>
    </source>
</evidence>